<comment type="caution">
    <text evidence="2">The sequence shown here is derived from an EMBL/GenBank/DDBJ whole genome shotgun (WGS) entry which is preliminary data.</text>
</comment>
<dbReference type="SUPFAM" id="SSF109604">
    <property type="entry name" value="HD-domain/PDEase-like"/>
    <property type="match status" value="1"/>
</dbReference>
<dbReference type="EMBL" id="JAUHHC010000005">
    <property type="protein sequence ID" value="MDN3922692.1"/>
    <property type="molecule type" value="Genomic_DNA"/>
</dbReference>
<evidence type="ECO:0000313" key="3">
    <source>
        <dbReference type="Proteomes" id="UP001228044"/>
    </source>
</evidence>
<organism evidence="2 3">
    <name type="scientific">Roseateles violae</name>
    <dbReference type="NCBI Taxonomy" id="3058042"/>
    <lineage>
        <taxon>Bacteria</taxon>
        <taxon>Pseudomonadati</taxon>
        <taxon>Pseudomonadota</taxon>
        <taxon>Betaproteobacteria</taxon>
        <taxon>Burkholderiales</taxon>
        <taxon>Sphaerotilaceae</taxon>
        <taxon>Roseateles</taxon>
    </lineage>
</organism>
<dbReference type="RefSeq" id="WP_290360983.1">
    <property type="nucleotide sequence ID" value="NZ_JAUHHC010000005.1"/>
</dbReference>
<dbReference type="PANTHER" id="PTHR33525:SF3">
    <property type="entry name" value="RIBONUCLEASE Y"/>
    <property type="match status" value="1"/>
</dbReference>
<proteinExistence type="predicted"/>
<sequence>MSSSPPTAMPPRQIPQDLAGWTAALRDAEIPVLADTAAALELLRQNEDAVDANRLGELIANDPLMTLKVLAYAASHRSSRLLTDAETVTAALVLMGITPFFREFGSQPTVEDRLARQPEALAGLQRVLRRAERASRYALAFAAHRLDPDAAVIHSAALLHDFAEMLLWLHAPELALQIRQRQQADRQLRSAVVQRELLHIELADLEQALMKAWRLPELLTHITNDKRANDPQVLCVKLAVRLARHTAEGWDDAAIPDDLREIGELLNLSPEHTLKLLHEYDD</sequence>
<feature type="domain" description="HDOD" evidence="1">
    <location>
        <begin position="30"/>
        <end position="229"/>
    </location>
</feature>
<name>A0ABT8DYN9_9BURK</name>
<dbReference type="Proteomes" id="UP001228044">
    <property type="component" value="Unassembled WGS sequence"/>
</dbReference>
<keyword evidence="3" id="KW-1185">Reference proteome</keyword>
<gene>
    <name evidence="2" type="ORF">QWJ38_20560</name>
</gene>
<protein>
    <submittedName>
        <fullName evidence="2">HDOD domain-containing protein</fullName>
    </submittedName>
</protein>
<dbReference type="Gene3D" id="1.10.3210.10">
    <property type="entry name" value="Hypothetical protein af1432"/>
    <property type="match status" value="1"/>
</dbReference>
<reference evidence="2 3" key="1">
    <citation type="submission" date="2023-06" db="EMBL/GenBank/DDBJ databases">
        <title>Pelomonas sp. PFR6 16S ribosomal RNA gene Genome sequencing and assembly.</title>
        <authorList>
            <person name="Woo H."/>
        </authorList>
    </citation>
    <scope>NUCLEOTIDE SEQUENCE [LARGE SCALE GENOMIC DNA]</scope>
    <source>
        <strain evidence="2 3">PFR6</strain>
    </source>
</reference>
<evidence type="ECO:0000313" key="2">
    <source>
        <dbReference type="EMBL" id="MDN3922692.1"/>
    </source>
</evidence>
<dbReference type="PROSITE" id="PS51833">
    <property type="entry name" value="HDOD"/>
    <property type="match status" value="1"/>
</dbReference>
<evidence type="ECO:0000259" key="1">
    <source>
        <dbReference type="PROSITE" id="PS51833"/>
    </source>
</evidence>
<dbReference type="InterPro" id="IPR013976">
    <property type="entry name" value="HDOD"/>
</dbReference>
<dbReference type="Pfam" id="PF08668">
    <property type="entry name" value="HDOD"/>
    <property type="match status" value="1"/>
</dbReference>
<dbReference type="InterPro" id="IPR052340">
    <property type="entry name" value="RNase_Y/CdgJ"/>
</dbReference>
<accession>A0ABT8DYN9</accession>
<dbReference type="PANTHER" id="PTHR33525">
    <property type="match status" value="1"/>
</dbReference>